<dbReference type="OMA" id="WERDRNT"/>
<keyword evidence="1" id="KW-0175">Coiled coil</keyword>
<evidence type="ECO:0008006" key="5">
    <source>
        <dbReference type="Google" id="ProtNLM"/>
    </source>
</evidence>
<dbReference type="Proteomes" id="UP000029120">
    <property type="component" value="Unassembled WGS sequence"/>
</dbReference>
<dbReference type="AlphaFoldDB" id="A0A087FY74"/>
<evidence type="ECO:0000256" key="2">
    <source>
        <dbReference type="SAM" id="MobiDB-lite"/>
    </source>
</evidence>
<dbReference type="EMBL" id="KL987829">
    <property type="protein sequence ID" value="KFK22576.1"/>
    <property type="molecule type" value="Genomic_DNA"/>
</dbReference>
<evidence type="ECO:0000256" key="1">
    <source>
        <dbReference type="SAM" id="Coils"/>
    </source>
</evidence>
<proteinExistence type="predicted"/>
<reference evidence="4" key="1">
    <citation type="journal article" date="2015" name="Nat. Plants">
        <title>Genome expansion of Arabis alpina linked with retrotransposition and reduced symmetric DNA methylation.</title>
        <authorList>
            <person name="Willing E.M."/>
            <person name="Rawat V."/>
            <person name="Mandakova T."/>
            <person name="Maumus F."/>
            <person name="James G.V."/>
            <person name="Nordstroem K.J."/>
            <person name="Becker C."/>
            <person name="Warthmann N."/>
            <person name="Chica C."/>
            <person name="Szarzynska B."/>
            <person name="Zytnicki M."/>
            <person name="Albani M.C."/>
            <person name="Kiefer C."/>
            <person name="Bergonzi S."/>
            <person name="Castaings L."/>
            <person name="Mateos J.L."/>
            <person name="Berns M.C."/>
            <person name="Bujdoso N."/>
            <person name="Piofczyk T."/>
            <person name="de Lorenzo L."/>
            <person name="Barrero-Sicilia C."/>
            <person name="Mateos I."/>
            <person name="Piednoel M."/>
            <person name="Hagmann J."/>
            <person name="Chen-Min-Tao R."/>
            <person name="Iglesias-Fernandez R."/>
            <person name="Schuster S.C."/>
            <person name="Alonso-Blanco C."/>
            <person name="Roudier F."/>
            <person name="Carbonero P."/>
            <person name="Paz-Ares J."/>
            <person name="Davis S.J."/>
            <person name="Pecinka A."/>
            <person name="Quesneville H."/>
            <person name="Colot V."/>
            <person name="Lysak M.A."/>
            <person name="Weigel D."/>
            <person name="Coupland G."/>
            <person name="Schneeberger K."/>
        </authorList>
    </citation>
    <scope>NUCLEOTIDE SEQUENCE [LARGE SCALE GENOMIC DNA]</scope>
    <source>
        <strain evidence="4">cv. Pajares</strain>
    </source>
</reference>
<evidence type="ECO:0000313" key="3">
    <source>
        <dbReference type="EMBL" id="KFK22576.1"/>
    </source>
</evidence>
<protein>
    <recommendedName>
        <fullName evidence="5">Retrotransposon gag domain-containing protein</fullName>
    </recommendedName>
</protein>
<dbReference type="OrthoDB" id="1749511at2759"/>
<name>A0A087FY74_ARAAL</name>
<dbReference type="Gramene" id="KFK22576">
    <property type="protein sequence ID" value="KFK22576"/>
    <property type="gene ID" value="AALP_AAs72971U000100"/>
</dbReference>
<feature type="compositionally biased region" description="Polar residues" evidence="2">
    <location>
        <begin position="51"/>
        <end position="74"/>
    </location>
</feature>
<keyword evidence="4" id="KW-1185">Reference proteome</keyword>
<feature type="coiled-coil region" evidence="1">
    <location>
        <begin position="15"/>
        <end position="42"/>
    </location>
</feature>
<sequence>MTKPHETSLSIGSEKTELEISVDELKLQMHEVKKQLDALERIEQMMKSASYAPSPNSVAVQVDSQTGPSLNTEIPQREGKGIMLDSPALFEGASRTLGFSPAPPQWSPPPEDRSMPLTRKLELPTFNGTQVESWVMKVEQYFELGDFSESQKLQAVRVCFDDDALMWYRWERDRNTVSSLSSRQIPTLALVNAS</sequence>
<evidence type="ECO:0000313" key="4">
    <source>
        <dbReference type="Proteomes" id="UP000029120"/>
    </source>
</evidence>
<gene>
    <name evidence="3" type="ORF">AALP_AAs72971U000100</name>
</gene>
<organism evidence="3 4">
    <name type="scientific">Arabis alpina</name>
    <name type="common">Alpine rock-cress</name>
    <dbReference type="NCBI Taxonomy" id="50452"/>
    <lineage>
        <taxon>Eukaryota</taxon>
        <taxon>Viridiplantae</taxon>
        <taxon>Streptophyta</taxon>
        <taxon>Embryophyta</taxon>
        <taxon>Tracheophyta</taxon>
        <taxon>Spermatophyta</taxon>
        <taxon>Magnoliopsida</taxon>
        <taxon>eudicotyledons</taxon>
        <taxon>Gunneridae</taxon>
        <taxon>Pentapetalae</taxon>
        <taxon>rosids</taxon>
        <taxon>malvids</taxon>
        <taxon>Brassicales</taxon>
        <taxon>Brassicaceae</taxon>
        <taxon>Arabideae</taxon>
        <taxon>Arabis</taxon>
    </lineage>
</organism>
<feature type="region of interest" description="Disordered" evidence="2">
    <location>
        <begin position="50"/>
        <end position="75"/>
    </location>
</feature>
<accession>A0A087FY74</accession>